<comment type="caution">
    <text evidence="10">The sequence shown here is derived from an EMBL/GenBank/DDBJ whole genome shotgun (WGS) entry which is preliminary data.</text>
</comment>
<evidence type="ECO:0000313" key="10">
    <source>
        <dbReference type="EMBL" id="TCD14278.1"/>
    </source>
</evidence>
<gene>
    <name evidence="10" type="primary">rarD</name>
    <name evidence="10" type="ORF">E0D97_09365</name>
</gene>
<feature type="transmembrane region" description="Helical" evidence="8">
    <location>
        <begin position="191"/>
        <end position="211"/>
    </location>
</feature>
<feature type="transmembrane region" description="Helical" evidence="8">
    <location>
        <begin position="116"/>
        <end position="133"/>
    </location>
</feature>
<evidence type="ECO:0000256" key="2">
    <source>
        <dbReference type="ARBA" id="ARBA00007362"/>
    </source>
</evidence>
<dbReference type="PANTHER" id="PTHR22911">
    <property type="entry name" value="ACYL-MALONYL CONDENSING ENZYME-RELATED"/>
    <property type="match status" value="1"/>
</dbReference>
<dbReference type="NCBIfam" id="TIGR00688">
    <property type="entry name" value="rarD"/>
    <property type="match status" value="1"/>
</dbReference>
<dbReference type="OrthoDB" id="369870at2"/>
<evidence type="ECO:0000256" key="3">
    <source>
        <dbReference type="ARBA" id="ARBA00022448"/>
    </source>
</evidence>
<sequence length="302" mass="32692">MPETVASVPSARQAEREPLAGFAYALGAYIFWGFLPFYMKAVDHIAAYEVVAHRVVWSVPVAGVILILMRRTADLRAAFRSPRTLALAALTAGLISINWGVYVWAVAAERTVEAALGYYINPLVNVLLGAVFLGERFNRLQAAAIACAVIAVGILTVKAGGLPWVSLTLAFSFGFYGFLRKTLPIGPTQGFMLEVILLSLPATVIIGWLVAQGEGHFGPTGPADIGLLLLAGPATAFPLILYAFGAKALRYTTIGIVQYLTPTMIFLVAVFFFGEPFSLWQLIAFGFIWTALLLYTTSLLRR</sequence>
<evidence type="ECO:0000256" key="8">
    <source>
        <dbReference type="SAM" id="Phobius"/>
    </source>
</evidence>
<feature type="transmembrane region" description="Helical" evidence="8">
    <location>
        <begin position="85"/>
        <end position="104"/>
    </location>
</feature>
<feature type="transmembrane region" description="Helical" evidence="8">
    <location>
        <begin position="223"/>
        <end position="244"/>
    </location>
</feature>
<evidence type="ECO:0000313" key="11">
    <source>
        <dbReference type="Proteomes" id="UP000291301"/>
    </source>
</evidence>
<evidence type="ECO:0000256" key="7">
    <source>
        <dbReference type="ARBA" id="ARBA00023136"/>
    </source>
</evidence>
<dbReference type="PANTHER" id="PTHR22911:SF137">
    <property type="entry name" value="SOLUTE CARRIER FAMILY 35 MEMBER G2-RELATED"/>
    <property type="match status" value="1"/>
</dbReference>
<keyword evidence="5 8" id="KW-0812">Transmembrane</keyword>
<organism evidence="10 11">
    <name type="scientific">Oricola cellulosilytica</name>
    <dbReference type="NCBI Taxonomy" id="1429082"/>
    <lineage>
        <taxon>Bacteria</taxon>
        <taxon>Pseudomonadati</taxon>
        <taxon>Pseudomonadota</taxon>
        <taxon>Alphaproteobacteria</taxon>
        <taxon>Hyphomicrobiales</taxon>
        <taxon>Ahrensiaceae</taxon>
        <taxon>Oricola</taxon>
    </lineage>
</organism>
<dbReference type="GO" id="GO:0005886">
    <property type="term" value="C:plasma membrane"/>
    <property type="evidence" value="ECO:0007669"/>
    <property type="project" value="UniProtKB-SubCell"/>
</dbReference>
<dbReference type="InterPro" id="IPR037185">
    <property type="entry name" value="EmrE-like"/>
</dbReference>
<dbReference type="InterPro" id="IPR000620">
    <property type="entry name" value="EamA_dom"/>
</dbReference>
<protein>
    <submittedName>
        <fullName evidence="10">EamA family transporter RarD</fullName>
    </submittedName>
</protein>
<feature type="transmembrane region" description="Helical" evidence="8">
    <location>
        <begin position="162"/>
        <end position="179"/>
    </location>
</feature>
<dbReference type="Pfam" id="PF00892">
    <property type="entry name" value="EamA"/>
    <property type="match status" value="1"/>
</dbReference>
<feature type="transmembrane region" description="Helical" evidence="8">
    <location>
        <begin position="21"/>
        <end position="39"/>
    </location>
</feature>
<comment type="subcellular location">
    <subcellularLocation>
        <location evidence="1">Cell membrane</location>
        <topology evidence="1">Multi-pass membrane protein</topology>
    </subcellularLocation>
</comment>
<dbReference type="Proteomes" id="UP000291301">
    <property type="component" value="Unassembled WGS sequence"/>
</dbReference>
<evidence type="ECO:0000256" key="1">
    <source>
        <dbReference type="ARBA" id="ARBA00004651"/>
    </source>
</evidence>
<feature type="transmembrane region" description="Helical" evidence="8">
    <location>
        <begin position="256"/>
        <end position="273"/>
    </location>
</feature>
<keyword evidence="6 8" id="KW-1133">Transmembrane helix</keyword>
<keyword evidence="7 8" id="KW-0472">Membrane</keyword>
<dbReference type="EMBL" id="SJST01000003">
    <property type="protein sequence ID" value="TCD14278.1"/>
    <property type="molecule type" value="Genomic_DNA"/>
</dbReference>
<feature type="transmembrane region" description="Helical" evidence="8">
    <location>
        <begin position="140"/>
        <end position="156"/>
    </location>
</feature>
<keyword evidence="4" id="KW-1003">Cell membrane</keyword>
<proteinExistence type="inferred from homology"/>
<feature type="domain" description="EamA" evidence="9">
    <location>
        <begin position="21"/>
        <end position="156"/>
    </location>
</feature>
<evidence type="ECO:0000256" key="5">
    <source>
        <dbReference type="ARBA" id="ARBA00022692"/>
    </source>
</evidence>
<feature type="transmembrane region" description="Helical" evidence="8">
    <location>
        <begin position="279"/>
        <end position="300"/>
    </location>
</feature>
<dbReference type="SUPFAM" id="SSF103481">
    <property type="entry name" value="Multidrug resistance efflux transporter EmrE"/>
    <property type="match status" value="2"/>
</dbReference>
<evidence type="ECO:0000259" key="9">
    <source>
        <dbReference type="Pfam" id="PF00892"/>
    </source>
</evidence>
<accession>A0A4R0PCY5</accession>
<name>A0A4R0PCY5_9HYPH</name>
<evidence type="ECO:0000256" key="6">
    <source>
        <dbReference type="ARBA" id="ARBA00022989"/>
    </source>
</evidence>
<keyword evidence="3" id="KW-0813">Transport</keyword>
<feature type="transmembrane region" description="Helical" evidence="8">
    <location>
        <begin position="51"/>
        <end position="73"/>
    </location>
</feature>
<dbReference type="AlphaFoldDB" id="A0A4R0PCY5"/>
<reference evidence="10 11" key="1">
    <citation type="journal article" date="2015" name="Antonie Van Leeuwenhoek">
        <title>Oricola cellulosilytica gen. nov., sp. nov., a cellulose-degrading bacterium of the family Phyllobacteriaceae isolated from surface seashore water, and emended descriptions of Mesorhizobium loti and Phyllobacterium myrsinacearum.</title>
        <authorList>
            <person name="Hameed A."/>
            <person name="Shahina M."/>
            <person name="Lai W.A."/>
            <person name="Lin S.Y."/>
            <person name="Young L.S."/>
            <person name="Liu Y.C."/>
            <person name="Hsu Y.H."/>
            <person name="Young C.C."/>
        </authorList>
    </citation>
    <scope>NUCLEOTIDE SEQUENCE [LARGE SCALE GENOMIC DNA]</scope>
    <source>
        <strain evidence="10 11">KCTC 52183</strain>
    </source>
</reference>
<dbReference type="InterPro" id="IPR004626">
    <property type="entry name" value="RarD"/>
</dbReference>
<dbReference type="RefSeq" id="WP_131568149.1">
    <property type="nucleotide sequence ID" value="NZ_JAINFK010000002.1"/>
</dbReference>
<comment type="similarity">
    <text evidence="2">Belongs to the EamA transporter family.</text>
</comment>
<evidence type="ECO:0000256" key="4">
    <source>
        <dbReference type="ARBA" id="ARBA00022475"/>
    </source>
</evidence>
<keyword evidence="11" id="KW-1185">Reference proteome</keyword>